<keyword evidence="3" id="KW-0804">Transcription</keyword>
<keyword evidence="2" id="KW-0805">Transcription regulation</keyword>
<dbReference type="InterPro" id="IPR036390">
    <property type="entry name" value="WH_DNA-bd_sf"/>
</dbReference>
<dbReference type="InterPro" id="IPR000847">
    <property type="entry name" value="LysR_HTH_N"/>
</dbReference>
<dbReference type="Pfam" id="PF00126">
    <property type="entry name" value="HTH_1"/>
    <property type="match status" value="1"/>
</dbReference>
<name>A0A370H442_9NOCA</name>
<dbReference type="PROSITE" id="PS50931">
    <property type="entry name" value="HTH_LYSR"/>
    <property type="match status" value="1"/>
</dbReference>
<dbReference type="EMBL" id="QQAZ01000006">
    <property type="protein sequence ID" value="RDI49992.1"/>
    <property type="molecule type" value="Genomic_DNA"/>
</dbReference>
<feature type="domain" description="HTH lysR-type" evidence="4">
    <location>
        <begin position="4"/>
        <end position="61"/>
    </location>
</feature>
<evidence type="ECO:0000313" key="5">
    <source>
        <dbReference type="EMBL" id="RDI49992.1"/>
    </source>
</evidence>
<dbReference type="AlphaFoldDB" id="A0A370H442"/>
<dbReference type="PANTHER" id="PTHR30126:SF39">
    <property type="entry name" value="HTH-TYPE TRANSCRIPTIONAL REGULATOR CYSL"/>
    <property type="match status" value="1"/>
</dbReference>
<comment type="caution">
    <text evidence="5">The sequence shown here is derived from an EMBL/GenBank/DDBJ whole genome shotgun (WGS) entry which is preliminary data.</text>
</comment>
<sequence>MTRPSIEQLRIFLAVYRLGSINKAALEIGLSQPTVTAQLRSLEKALGHQLFLRGPRGVRPTAAAEKLADGAGPLVAELEEFLRTAAVEYAG</sequence>
<dbReference type="RefSeq" id="WP_068024906.1">
    <property type="nucleotide sequence ID" value="NZ_QQAZ01000006.1"/>
</dbReference>
<evidence type="ECO:0000313" key="6">
    <source>
        <dbReference type="Proteomes" id="UP000255355"/>
    </source>
</evidence>
<keyword evidence="6" id="KW-1185">Reference proteome</keyword>
<dbReference type="GO" id="GO:0000976">
    <property type="term" value="F:transcription cis-regulatory region binding"/>
    <property type="evidence" value="ECO:0007669"/>
    <property type="project" value="TreeGrafter"/>
</dbReference>
<accession>A0A370H442</accession>
<proteinExistence type="inferred from homology"/>
<evidence type="ECO:0000256" key="3">
    <source>
        <dbReference type="ARBA" id="ARBA00023163"/>
    </source>
</evidence>
<evidence type="ECO:0000256" key="1">
    <source>
        <dbReference type="ARBA" id="ARBA00009437"/>
    </source>
</evidence>
<protein>
    <submittedName>
        <fullName evidence="5">Regulatory helix-turn-helix LysR family protein</fullName>
    </submittedName>
</protein>
<dbReference type="InterPro" id="IPR036388">
    <property type="entry name" value="WH-like_DNA-bd_sf"/>
</dbReference>
<evidence type="ECO:0000256" key="2">
    <source>
        <dbReference type="ARBA" id="ARBA00023015"/>
    </source>
</evidence>
<dbReference type="STRING" id="1210089.GCA_001613165_05245"/>
<dbReference type="PRINTS" id="PR00039">
    <property type="entry name" value="HTHLYSR"/>
</dbReference>
<evidence type="ECO:0000259" key="4">
    <source>
        <dbReference type="PROSITE" id="PS50931"/>
    </source>
</evidence>
<dbReference type="SUPFAM" id="SSF46785">
    <property type="entry name" value="Winged helix' DNA-binding domain"/>
    <property type="match status" value="1"/>
</dbReference>
<dbReference type="GO" id="GO:0003700">
    <property type="term" value="F:DNA-binding transcription factor activity"/>
    <property type="evidence" value="ECO:0007669"/>
    <property type="project" value="InterPro"/>
</dbReference>
<reference evidence="5 6" key="1">
    <citation type="submission" date="2018-07" db="EMBL/GenBank/DDBJ databases">
        <title>Genomic Encyclopedia of Type Strains, Phase IV (KMG-IV): sequencing the most valuable type-strain genomes for metagenomic binning, comparative biology and taxonomic classification.</title>
        <authorList>
            <person name="Goeker M."/>
        </authorList>
    </citation>
    <scope>NUCLEOTIDE SEQUENCE [LARGE SCALE GENOMIC DNA]</scope>
    <source>
        <strain evidence="5 6">DSM 44952</strain>
    </source>
</reference>
<dbReference type="OrthoDB" id="8417889at2"/>
<gene>
    <name evidence="5" type="ORF">DFR68_106430</name>
</gene>
<comment type="similarity">
    <text evidence="1">Belongs to the LysR transcriptional regulatory family.</text>
</comment>
<dbReference type="PANTHER" id="PTHR30126">
    <property type="entry name" value="HTH-TYPE TRANSCRIPTIONAL REGULATOR"/>
    <property type="match status" value="1"/>
</dbReference>
<organism evidence="5 6">
    <name type="scientific">Nocardia mexicana</name>
    <dbReference type="NCBI Taxonomy" id="279262"/>
    <lineage>
        <taxon>Bacteria</taxon>
        <taxon>Bacillati</taxon>
        <taxon>Actinomycetota</taxon>
        <taxon>Actinomycetes</taxon>
        <taxon>Mycobacteriales</taxon>
        <taxon>Nocardiaceae</taxon>
        <taxon>Nocardia</taxon>
    </lineage>
</organism>
<dbReference type="Proteomes" id="UP000255355">
    <property type="component" value="Unassembled WGS sequence"/>
</dbReference>
<dbReference type="Gene3D" id="1.10.10.10">
    <property type="entry name" value="Winged helix-like DNA-binding domain superfamily/Winged helix DNA-binding domain"/>
    <property type="match status" value="1"/>
</dbReference>